<keyword evidence="2" id="KW-1185">Reference proteome</keyword>
<evidence type="ECO:0000313" key="2">
    <source>
        <dbReference type="Proteomes" id="UP000198263"/>
    </source>
</evidence>
<protein>
    <submittedName>
        <fullName evidence="1">Uncharacterized protein</fullName>
    </submittedName>
</protein>
<reference evidence="1 2" key="1">
    <citation type="submission" date="2016-01" db="EMBL/GenBank/DDBJ databases">
        <authorList>
            <person name="Peeters C."/>
        </authorList>
    </citation>
    <scope>NUCLEOTIDE SEQUENCE [LARGE SCALE GENOMIC DNA]</scope>
    <source>
        <strain evidence="1">LMG 29315</strain>
    </source>
</reference>
<dbReference type="EMBL" id="FCNV02000022">
    <property type="protein sequence ID" value="SAL51538.1"/>
    <property type="molecule type" value="Genomic_DNA"/>
</dbReference>
<name>A0A658R5E6_9BURK</name>
<accession>A0A658R5E6</accession>
<comment type="caution">
    <text evidence="1">The sequence shown here is derived from an EMBL/GenBank/DDBJ whole genome shotgun (WGS) entry which is preliminary data.</text>
</comment>
<dbReference type="AlphaFoldDB" id="A0A658R5E6"/>
<organism evidence="1 2">
    <name type="scientific">Caballeronia concitans</name>
    <dbReference type="NCBI Taxonomy" id="1777133"/>
    <lineage>
        <taxon>Bacteria</taxon>
        <taxon>Pseudomonadati</taxon>
        <taxon>Pseudomonadota</taxon>
        <taxon>Betaproteobacteria</taxon>
        <taxon>Burkholderiales</taxon>
        <taxon>Burkholderiaceae</taxon>
        <taxon>Caballeronia</taxon>
    </lineage>
</organism>
<dbReference type="Proteomes" id="UP000198263">
    <property type="component" value="Unassembled WGS sequence"/>
</dbReference>
<gene>
    <name evidence="1" type="ORF">AWB72_05461</name>
</gene>
<evidence type="ECO:0000313" key="1">
    <source>
        <dbReference type="EMBL" id="SAL51538.1"/>
    </source>
</evidence>
<proteinExistence type="predicted"/>
<sequence>MDAVFRIESDDGSNTLVQMFVGESHGVADEELFGARARWRRFLLSRGCGGIEENRRIQHCPSAASYVVLYDRLRMSQLGDSAFQRGPQRVVTDVSDGHPNVQSLTNFESASGVIEHFADGQIEAIYLAGRLPKGVLNRPGFVGDRRFWRYAARGQLHSPIVGLLSLRRRHIPGRAEQPMMVIPLKPFSAASWTSCSDSRTSMHKFRLLQAVDRLGHSIVIGVAQFRLMVQGQRPPNVRRTKC</sequence>